<protein>
    <submittedName>
        <fullName evidence="1">Uncharacterized protein</fullName>
    </submittedName>
</protein>
<proteinExistence type="predicted"/>
<evidence type="ECO:0000313" key="2">
    <source>
        <dbReference type="Proteomes" id="UP000015605"/>
    </source>
</evidence>
<evidence type="ECO:0000313" key="1">
    <source>
        <dbReference type="EMBL" id="EPZ93427.1"/>
    </source>
</evidence>
<dbReference type="Proteomes" id="UP000015605">
    <property type="component" value="Unassembled WGS sequence"/>
</dbReference>
<comment type="caution">
    <text evidence="1">The sequence shown here is derived from an EMBL/GenBank/DDBJ whole genome shotgun (WGS) entry which is preliminary data.</text>
</comment>
<reference evidence="1 2" key="1">
    <citation type="journal article" date="2013" name="Genome Announc.">
        <title>Multiple genome sequences of Helicobacter pylori strains of diverse disease and antibiotic resistance backgrounds from Malaysia.</title>
        <authorList>
            <person name="Rehvathy V."/>
            <person name="Tan M.H."/>
            <person name="Gunaletchumy S.P."/>
            <person name="Teh X."/>
            <person name="Wang S."/>
            <person name="Baybayan P."/>
            <person name="Singh S."/>
            <person name="Ashby M."/>
            <person name="Kaakoush N.O."/>
            <person name="Mitchell H.M."/>
            <person name="Croft L.J."/>
            <person name="Goh K.L."/>
            <person name="Loke M.F."/>
            <person name="Vadivelu J."/>
        </authorList>
    </citation>
    <scope>NUCLEOTIDE SEQUENCE [LARGE SCALE GENOMIC DNA]</scope>
    <source>
        <strain evidence="1 2">UM114</strain>
    </source>
</reference>
<dbReference type="PATRIC" id="fig|1355531.3.peg.339"/>
<accession>T0GBM8</accession>
<sequence>MVLYFRDRSLFYLDWYELSQEEIQEERENVDYHNKLLQLDYSLENLLRLREYKERHNEVYQESLNDKELQNDLRKWRDLKNTPEETNHREFEEIKKMVLYFRDWSLFYLDWYELSQEEIQEERENVDYHNKLLQLDYSLENLSILKGFKETNEEVYQESLNDSDLQNNLQKWRDLNEREF</sequence>
<name>T0GBM8_HELPX</name>
<dbReference type="EMBL" id="AUSS01000007">
    <property type="protein sequence ID" value="EPZ93427.1"/>
    <property type="molecule type" value="Genomic_DNA"/>
</dbReference>
<gene>
    <name evidence="1" type="ORF">N207_06025</name>
</gene>
<organism evidence="1 2">
    <name type="scientific">Helicobacter pylori UM114</name>
    <dbReference type="NCBI Taxonomy" id="1355531"/>
    <lineage>
        <taxon>Bacteria</taxon>
        <taxon>Pseudomonadati</taxon>
        <taxon>Campylobacterota</taxon>
        <taxon>Epsilonproteobacteria</taxon>
        <taxon>Campylobacterales</taxon>
        <taxon>Helicobacteraceae</taxon>
        <taxon>Helicobacter</taxon>
    </lineage>
</organism>
<dbReference type="AlphaFoldDB" id="T0GBM8"/>